<dbReference type="AlphaFoldDB" id="L1JPF9"/>
<keyword evidence="3" id="KW-0472">Membrane</keyword>
<feature type="transmembrane region" description="Helical" evidence="3">
    <location>
        <begin position="164"/>
        <end position="182"/>
    </location>
</feature>
<accession>L1JPF9</accession>
<keyword evidence="3" id="KW-0812">Transmembrane</keyword>
<evidence type="ECO:0000313" key="5">
    <source>
        <dbReference type="EnsemblProtists" id="EKX50164"/>
    </source>
</evidence>
<reference evidence="4 6" key="1">
    <citation type="journal article" date="2012" name="Nature">
        <title>Algal genomes reveal evolutionary mosaicism and the fate of nucleomorphs.</title>
        <authorList>
            <consortium name="DOE Joint Genome Institute"/>
            <person name="Curtis B.A."/>
            <person name="Tanifuji G."/>
            <person name="Burki F."/>
            <person name="Gruber A."/>
            <person name="Irimia M."/>
            <person name="Maruyama S."/>
            <person name="Arias M.C."/>
            <person name="Ball S.G."/>
            <person name="Gile G.H."/>
            <person name="Hirakawa Y."/>
            <person name="Hopkins J.F."/>
            <person name="Kuo A."/>
            <person name="Rensing S.A."/>
            <person name="Schmutz J."/>
            <person name="Symeonidi A."/>
            <person name="Elias M."/>
            <person name="Eveleigh R.J."/>
            <person name="Herman E.K."/>
            <person name="Klute M.J."/>
            <person name="Nakayama T."/>
            <person name="Obornik M."/>
            <person name="Reyes-Prieto A."/>
            <person name="Armbrust E.V."/>
            <person name="Aves S.J."/>
            <person name="Beiko R.G."/>
            <person name="Coutinho P."/>
            <person name="Dacks J.B."/>
            <person name="Durnford D.G."/>
            <person name="Fast N.M."/>
            <person name="Green B.R."/>
            <person name="Grisdale C.J."/>
            <person name="Hempel F."/>
            <person name="Henrissat B."/>
            <person name="Hoppner M.P."/>
            <person name="Ishida K."/>
            <person name="Kim E."/>
            <person name="Koreny L."/>
            <person name="Kroth P.G."/>
            <person name="Liu Y."/>
            <person name="Malik S.B."/>
            <person name="Maier U.G."/>
            <person name="McRose D."/>
            <person name="Mock T."/>
            <person name="Neilson J.A."/>
            <person name="Onodera N.T."/>
            <person name="Poole A.M."/>
            <person name="Pritham E.J."/>
            <person name="Richards T.A."/>
            <person name="Rocap G."/>
            <person name="Roy S.W."/>
            <person name="Sarai C."/>
            <person name="Schaack S."/>
            <person name="Shirato S."/>
            <person name="Slamovits C.H."/>
            <person name="Spencer D.F."/>
            <person name="Suzuki S."/>
            <person name="Worden A.Z."/>
            <person name="Zauner S."/>
            <person name="Barry K."/>
            <person name="Bell C."/>
            <person name="Bharti A.K."/>
            <person name="Crow J.A."/>
            <person name="Grimwood J."/>
            <person name="Kramer R."/>
            <person name="Lindquist E."/>
            <person name="Lucas S."/>
            <person name="Salamov A."/>
            <person name="McFadden G.I."/>
            <person name="Lane C.E."/>
            <person name="Keeling P.J."/>
            <person name="Gray M.W."/>
            <person name="Grigoriev I.V."/>
            <person name="Archibald J.M."/>
        </authorList>
    </citation>
    <scope>NUCLEOTIDE SEQUENCE</scope>
    <source>
        <strain evidence="4 6">CCMP2712</strain>
    </source>
</reference>
<dbReference type="Proteomes" id="UP000011087">
    <property type="component" value="Unassembled WGS sequence"/>
</dbReference>
<dbReference type="PaxDb" id="55529-EKX50164"/>
<keyword evidence="6" id="KW-1185">Reference proteome</keyword>
<feature type="region of interest" description="Disordered" evidence="2">
    <location>
        <begin position="236"/>
        <end position="257"/>
    </location>
</feature>
<dbReference type="HOGENOM" id="CLU_1083561_0_0_1"/>
<organism evidence="4">
    <name type="scientific">Guillardia theta (strain CCMP2712)</name>
    <name type="common">Cryptophyte</name>
    <dbReference type="NCBI Taxonomy" id="905079"/>
    <lineage>
        <taxon>Eukaryota</taxon>
        <taxon>Cryptophyceae</taxon>
        <taxon>Pyrenomonadales</taxon>
        <taxon>Geminigeraceae</taxon>
        <taxon>Guillardia</taxon>
    </lineage>
</organism>
<sequence length="257" mass="29003">MAQAMAAMVGAAGVRLASDLMDHSIELMKVNLEKERIEREKEHFQLEIEWAKEDSRFRDLIMMKTQLSLLARLSALMGGFQDELIAIWAAISVLVIVVNFSIMIMASLMQLQIAQHTYKEGDFPIHDSERYSAANPDGLIIESQEFLLFWNLTCDHKFIVMMKVFSWGIPLYFASLALGVILKFYMSTVAALISAMPCVAFTRIWWHYHSGLISYITFRAAGADDDAGRYESSIKQEASLTPPQRRVPAGVTQLSGR</sequence>
<keyword evidence="3" id="KW-1133">Transmembrane helix</keyword>
<dbReference type="RefSeq" id="XP_005837144.1">
    <property type="nucleotide sequence ID" value="XM_005837087.1"/>
</dbReference>
<evidence type="ECO:0000313" key="4">
    <source>
        <dbReference type="EMBL" id="EKX50164.1"/>
    </source>
</evidence>
<gene>
    <name evidence="4" type="ORF">GUITHDRAFT_135348</name>
</gene>
<name>L1JPF9_GUITC</name>
<keyword evidence="1" id="KW-0175">Coiled coil</keyword>
<proteinExistence type="predicted"/>
<dbReference type="KEGG" id="gtt:GUITHDRAFT_135348"/>
<dbReference type="OrthoDB" id="61124at2759"/>
<dbReference type="EMBL" id="JH992979">
    <property type="protein sequence ID" value="EKX50164.1"/>
    <property type="molecule type" value="Genomic_DNA"/>
</dbReference>
<feature type="transmembrane region" description="Helical" evidence="3">
    <location>
        <begin position="85"/>
        <end position="109"/>
    </location>
</feature>
<dbReference type="GeneID" id="17307053"/>
<evidence type="ECO:0000256" key="1">
    <source>
        <dbReference type="SAM" id="Coils"/>
    </source>
</evidence>
<evidence type="ECO:0000256" key="3">
    <source>
        <dbReference type="SAM" id="Phobius"/>
    </source>
</evidence>
<evidence type="ECO:0000256" key="2">
    <source>
        <dbReference type="SAM" id="MobiDB-lite"/>
    </source>
</evidence>
<dbReference type="EnsemblProtists" id="EKX50164">
    <property type="protein sequence ID" value="EKX50164"/>
    <property type="gene ID" value="GUITHDRAFT_135348"/>
</dbReference>
<feature type="coiled-coil region" evidence="1">
    <location>
        <begin position="20"/>
        <end position="54"/>
    </location>
</feature>
<evidence type="ECO:0000313" key="6">
    <source>
        <dbReference type="Proteomes" id="UP000011087"/>
    </source>
</evidence>
<reference evidence="5" key="3">
    <citation type="submission" date="2016-03" db="UniProtKB">
        <authorList>
            <consortium name="EnsemblProtists"/>
        </authorList>
    </citation>
    <scope>IDENTIFICATION</scope>
</reference>
<reference evidence="6" key="2">
    <citation type="submission" date="2012-11" db="EMBL/GenBank/DDBJ databases">
        <authorList>
            <person name="Kuo A."/>
            <person name="Curtis B.A."/>
            <person name="Tanifuji G."/>
            <person name="Burki F."/>
            <person name="Gruber A."/>
            <person name="Irimia M."/>
            <person name="Maruyama S."/>
            <person name="Arias M.C."/>
            <person name="Ball S.G."/>
            <person name="Gile G.H."/>
            <person name="Hirakawa Y."/>
            <person name="Hopkins J.F."/>
            <person name="Rensing S.A."/>
            <person name="Schmutz J."/>
            <person name="Symeonidi A."/>
            <person name="Elias M."/>
            <person name="Eveleigh R.J."/>
            <person name="Herman E.K."/>
            <person name="Klute M.J."/>
            <person name="Nakayama T."/>
            <person name="Obornik M."/>
            <person name="Reyes-Prieto A."/>
            <person name="Armbrust E.V."/>
            <person name="Aves S.J."/>
            <person name="Beiko R.G."/>
            <person name="Coutinho P."/>
            <person name="Dacks J.B."/>
            <person name="Durnford D.G."/>
            <person name="Fast N.M."/>
            <person name="Green B.R."/>
            <person name="Grisdale C."/>
            <person name="Hempe F."/>
            <person name="Henrissat B."/>
            <person name="Hoppner M.P."/>
            <person name="Ishida K.-I."/>
            <person name="Kim E."/>
            <person name="Koreny L."/>
            <person name="Kroth P.G."/>
            <person name="Liu Y."/>
            <person name="Malik S.-B."/>
            <person name="Maier U.G."/>
            <person name="McRose D."/>
            <person name="Mock T."/>
            <person name="Neilson J.A."/>
            <person name="Onodera N.T."/>
            <person name="Poole A.M."/>
            <person name="Pritham E.J."/>
            <person name="Richards T.A."/>
            <person name="Rocap G."/>
            <person name="Roy S.W."/>
            <person name="Sarai C."/>
            <person name="Schaack S."/>
            <person name="Shirato S."/>
            <person name="Slamovits C.H."/>
            <person name="Spencer D.F."/>
            <person name="Suzuki S."/>
            <person name="Worden A.Z."/>
            <person name="Zauner S."/>
            <person name="Barry K."/>
            <person name="Bell C."/>
            <person name="Bharti A.K."/>
            <person name="Crow J.A."/>
            <person name="Grimwood J."/>
            <person name="Kramer R."/>
            <person name="Lindquist E."/>
            <person name="Lucas S."/>
            <person name="Salamov A."/>
            <person name="McFadden G.I."/>
            <person name="Lane C.E."/>
            <person name="Keeling P.J."/>
            <person name="Gray M.W."/>
            <person name="Grigoriev I.V."/>
            <person name="Archibald J.M."/>
        </authorList>
    </citation>
    <scope>NUCLEOTIDE SEQUENCE</scope>
    <source>
        <strain evidence="6">CCMP2712</strain>
    </source>
</reference>
<protein>
    <submittedName>
        <fullName evidence="4 5">Uncharacterized protein</fullName>
    </submittedName>
</protein>